<keyword evidence="2" id="KW-1185">Reference proteome</keyword>
<evidence type="ECO:0000313" key="2">
    <source>
        <dbReference type="Proteomes" id="UP001596972"/>
    </source>
</evidence>
<name>A0ABW3EK03_9ACTN</name>
<dbReference type="EMBL" id="JBHTJA010000008">
    <property type="protein sequence ID" value="MFD0900126.1"/>
    <property type="molecule type" value="Genomic_DNA"/>
</dbReference>
<proteinExistence type="predicted"/>
<reference evidence="2" key="1">
    <citation type="journal article" date="2019" name="Int. J. Syst. Evol. Microbiol.">
        <title>The Global Catalogue of Microorganisms (GCM) 10K type strain sequencing project: providing services to taxonomists for standard genome sequencing and annotation.</title>
        <authorList>
            <consortium name="The Broad Institute Genomics Platform"/>
            <consortium name="The Broad Institute Genome Sequencing Center for Infectious Disease"/>
            <person name="Wu L."/>
            <person name="Ma J."/>
        </authorList>
    </citation>
    <scope>NUCLEOTIDE SEQUENCE [LARGE SCALE GENOMIC DNA]</scope>
    <source>
        <strain evidence="2">JCM 31202</strain>
    </source>
</reference>
<protein>
    <recommendedName>
        <fullName evidence="3">Plasmid mobilization relaxosome protein MobC</fullName>
    </recommendedName>
</protein>
<evidence type="ECO:0008006" key="3">
    <source>
        <dbReference type="Google" id="ProtNLM"/>
    </source>
</evidence>
<gene>
    <name evidence="1" type="ORF">ACFQ11_06955</name>
</gene>
<sequence>MRFSLSEEEHAIVAATAETERLAIGAFAAQATLAAARGSARPEYIALREALATVMHAAGQAQRIGVNLNQAVAAMHSGEPPPQLRWYAEAAARAVRKLDELAEELRLRLP</sequence>
<dbReference type="RefSeq" id="WP_378297055.1">
    <property type="nucleotide sequence ID" value="NZ_JBHTJA010000008.1"/>
</dbReference>
<evidence type="ECO:0000313" key="1">
    <source>
        <dbReference type="EMBL" id="MFD0900126.1"/>
    </source>
</evidence>
<comment type="caution">
    <text evidence="1">The sequence shown here is derived from an EMBL/GenBank/DDBJ whole genome shotgun (WGS) entry which is preliminary data.</text>
</comment>
<dbReference type="Proteomes" id="UP001596972">
    <property type="component" value="Unassembled WGS sequence"/>
</dbReference>
<accession>A0ABW3EK03</accession>
<organism evidence="1 2">
    <name type="scientific">Actinomadura sediminis</name>
    <dbReference type="NCBI Taxonomy" id="1038904"/>
    <lineage>
        <taxon>Bacteria</taxon>
        <taxon>Bacillati</taxon>
        <taxon>Actinomycetota</taxon>
        <taxon>Actinomycetes</taxon>
        <taxon>Streptosporangiales</taxon>
        <taxon>Thermomonosporaceae</taxon>
        <taxon>Actinomadura</taxon>
    </lineage>
</organism>